<dbReference type="InterPro" id="IPR003099">
    <property type="entry name" value="Prephen_DH"/>
</dbReference>
<dbReference type="InterPro" id="IPR046826">
    <property type="entry name" value="PDH_N"/>
</dbReference>
<dbReference type="AlphaFoldDB" id="A0A176QBJ3"/>
<dbReference type="RefSeq" id="WP_068275652.1">
    <property type="nucleotide sequence ID" value="NZ_LQZG01000003.1"/>
</dbReference>
<dbReference type="Pfam" id="PF02153">
    <property type="entry name" value="PDH_N"/>
    <property type="match status" value="1"/>
</dbReference>
<proteinExistence type="inferred from homology"/>
<dbReference type="STRING" id="262209.AWH69_11560"/>
<dbReference type="InterPro" id="IPR046825">
    <property type="entry name" value="PDH_C"/>
</dbReference>
<dbReference type="PANTHER" id="PTHR21363:SF0">
    <property type="entry name" value="PREPHENATE DEHYDROGENASE [NADP(+)]"/>
    <property type="match status" value="1"/>
</dbReference>
<dbReference type="PANTHER" id="PTHR21363">
    <property type="entry name" value="PREPHENATE DEHYDROGENASE"/>
    <property type="match status" value="1"/>
</dbReference>
<evidence type="ECO:0000256" key="3">
    <source>
        <dbReference type="ARBA" id="ARBA00023141"/>
    </source>
</evidence>
<dbReference type="Gene3D" id="3.40.50.720">
    <property type="entry name" value="NAD(P)-binding Rossmann-like Domain"/>
    <property type="match status" value="1"/>
</dbReference>
<gene>
    <name evidence="6" type="ORF">AWH69_11560</name>
</gene>
<evidence type="ECO:0000256" key="4">
    <source>
        <dbReference type="ARBA" id="ARBA00029440"/>
    </source>
</evidence>
<organism evidence="6 7">
    <name type="scientific">Janibacter melonis</name>
    <dbReference type="NCBI Taxonomy" id="262209"/>
    <lineage>
        <taxon>Bacteria</taxon>
        <taxon>Bacillati</taxon>
        <taxon>Actinomycetota</taxon>
        <taxon>Actinomycetes</taxon>
        <taxon>Micrococcales</taxon>
        <taxon>Intrasporangiaceae</taxon>
        <taxon>Janibacter</taxon>
    </lineage>
</organism>
<dbReference type="InterPro" id="IPR050812">
    <property type="entry name" value="Preph/Arog_dehydrog"/>
</dbReference>
<dbReference type="Pfam" id="PF20463">
    <property type="entry name" value="PDH_C"/>
    <property type="match status" value="1"/>
</dbReference>
<comment type="caution">
    <text evidence="6">The sequence shown here is derived from an EMBL/GenBank/DDBJ whole genome shotgun (WGS) entry which is preliminary data.</text>
</comment>
<dbReference type="PROSITE" id="PS51176">
    <property type="entry name" value="PDH_ADH"/>
    <property type="match status" value="1"/>
</dbReference>
<dbReference type="EMBL" id="LQZG01000003">
    <property type="protein sequence ID" value="OAB87014.1"/>
    <property type="molecule type" value="Genomic_DNA"/>
</dbReference>
<dbReference type="SUPFAM" id="SSF51735">
    <property type="entry name" value="NAD(P)-binding Rossmann-fold domains"/>
    <property type="match status" value="1"/>
</dbReference>
<dbReference type="SUPFAM" id="SSF55021">
    <property type="entry name" value="ACT-like"/>
    <property type="match status" value="1"/>
</dbReference>
<evidence type="ECO:0000256" key="1">
    <source>
        <dbReference type="ARBA" id="ARBA00007964"/>
    </source>
</evidence>
<dbReference type="InterPro" id="IPR036291">
    <property type="entry name" value="NAD(P)-bd_dom_sf"/>
</dbReference>
<comment type="pathway">
    <text evidence="4">Amino-acid biosynthesis.</text>
</comment>
<dbReference type="GO" id="GO:0004665">
    <property type="term" value="F:prephenate dehydrogenase (NADP+) activity"/>
    <property type="evidence" value="ECO:0007669"/>
    <property type="project" value="InterPro"/>
</dbReference>
<dbReference type="GO" id="GO:0008977">
    <property type="term" value="F:prephenate dehydrogenase (NAD+) activity"/>
    <property type="evidence" value="ECO:0007669"/>
    <property type="project" value="InterPro"/>
</dbReference>
<evidence type="ECO:0000313" key="6">
    <source>
        <dbReference type="EMBL" id="OAB87014.1"/>
    </source>
</evidence>
<feature type="domain" description="Prephenate/arogenate dehydrogenase" evidence="5">
    <location>
        <begin position="9"/>
        <end position="297"/>
    </location>
</feature>
<dbReference type="InterPro" id="IPR008927">
    <property type="entry name" value="6-PGluconate_DH-like_C_sf"/>
</dbReference>
<accession>A0A176QBJ3</accession>
<name>A0A176QBJ3_9MICO</name>
<dbReference type="Gene3D" id="1.10.3660.10">
    <property type="entry name" value="6-phosphogluconate dehydrogenase C-terminal like domain"/>
    <property type="match status" value="1"/>
</dbReference>
<sequence length="375" mass="38634">MSSGAEALPQVWIIGTGLIGASIGLALRRAGAEPVLQDQSVTAMTLARDLGAGRLGPRLGYDDDGHPEPDLVVVATPPDITPAVVADALRRWPGATVTDVASVKGVIRHDLVRLGAPLERYVGSHPMAGRERSGAIAARPDLFEGRAWVVCADEGTEPAAVERVERVARAVGSVVSRLTPDEHDAAVAAVSHVPQLAASLVAARLEPLSEHAVGLAGQGVRDVTRIAASDPGLWTQILAGNAGSVRAVLTSLRDELDGVIGALEDLEHGLDEDAPGARAVLARAIADGNAGHSRIPGKHGAAPTAYALVSVVVDDRPGELARLFADIGEAGINLEDLRLDHGLGLPFGVAEVSVVPAAAGPLEDALLARGWQLHS</sequence>
<evidence type="ECO:0000313" key="7">
    <source>
        <dbReference type="Proteomes" id="UP000076976"/>
    </source>
</evidence>
<keyword evidence="3" id="KW-0028">Amino-acid biosynthesis</keyword>
<dbReference type="SUPFAM" id="SSF48179">
    <property type="entry name" value="6-phosphogluconate dehydrogenase C-terminal domain-like"/>
    <property type="match status" value="1"/>
</dbReference>
<protein>
    <submittedName>
        <fullName evidence="6">Prephenate dehydrogenase</fullName>
    </submittedName>
</protein>
<dbReference type="GO" id="GO:0006571">
    <property type="term" value="P:tyrosine biosynthetic process"/>
    <property type="evidence" value="ECO:0007669"/>
    <property type="project" value="InterPro"/>
</dbReference>
<evidence type="ECO:0000259" key="5">
    <source>
        <dbReference type="PROSITE" id="PS51176"/>
    </source>
</evidence>
<evidence type="ECO:0000256" key="2">
    <source>
        <dbReference type="ARBA" id="ARBA00023002"/>
    </source>
</evidence>
<comment type="similarity">
    <text evidence="1">Belongs to the prephenate/arogenate dehydrogenase family.</text>
</comment>
<dbReference type="GO" id="GO:0070403">
    <property type="term" value="F:NAD+ binding"/>
    <property type="evidence" value="ECO:0007669"/>
    <property type="project" value="InterPro"/>
</dbReference>
<dbReference type="InterPro" id="IPR045865">
    <property type="entry name" value="ACT-like_dom_sf"/>
</dbReference>
<keyword evidence="7" id="KW-1185">Reference proteome</keyword>
<keyword evidence="2" id="KW-0560">Oxidoreductase</keyword>
<dbReference type="NCBIfam" id="NF005111">
    <property type="entry name" value="PRK06545.2-3"/>
    <property type="match status" value="1"/>
</dbReference>
<keyword evidence="3" id="KW-0057">Aromatic amino acid biosynthesis</keyword>
<dbReference type="NCBIfam" id="NF005112">
    <property type="entry name" value="PRK06545.2-4"/>
    <property type="match status" value="1"/>
</dbReference>
<reference evidence="6 7" key="1">
    <citation type="submission" date="2016-01" db="EMBL/GenBank/DDBJ databases">
        <title>Janibacter melonis strain CD11_4 genome sequencing and assembly.</title>
        <authorList>
            <person name="Nair G.R."/>
            <person name="Kaur G."/>
            <person name="Chander A.M."/>
            <person name="Mayilraj S."/>
        </authorList>
    </citation>
    <scope>NUCLEOTIDE SEQUENCE [LARGE SCALE GENOMIC DNA]</scope>
    <source>
        <strain evidence="6 7">CD11-4</strain>
    </source>
</reference>
<dbReference type="Proteomes" id="UP000076976">
    <property type="component" value="Unassembled WGS sequence"/>
</dbReference>